<reference evidence="5" key="1">
    <citation type="submission" date="2021-03" db="EMBL/GenBank/DDBJ databases">
        <title>Microbacterium sp. nov., a novel actinobacterium isolated from cow dung.</title>
        <authorList>
            <person name="Zhang L."/>
        </authorList>
    </citation>
    <scope>NUCLEOTIDE SEQUENCE</scope>
    <source>
        <strain evidence="5">NEAU-LLB</strain>
    </source>
</reference>
<keyword evidence="2" id="KW-0238">DNA-binding</keyword>
<dbReference type="GO" id="GO:0003677">
    <property type="term" value="F:DNA binding"/>
    <property type="evidence" value="ECO:0007669"/>
    <property type="project" value="UniProtKB-KW"/>
</dbReference>
<dbReference type="Pfam" id="PF00392">
    <property type="entry name" value="GntR"/>
    <property type="match status" value="1"/>
</dbReference>
<dbReference type="InterPro" id="IPR036390">
    <property type="entry name" value="WH_DNA-bd_sf"/>
</dbReference>
<comment type="caution">
    <text evidence="5">The sequence shown here is derived from an EMBL/GenBank/DDBJ whole genome shotgun (WGS) entry which is preliminary data.</text>
</comment>
<evidence type="ECO:0000313" key="5">
    <source>
        <dbReference type="EMBL" id="MBO3662372.1"/>
    </source>
</evidence>
<evidence type="ECO:0000256" key="2">
    <source>
        <dbReference type="ARBA" id="ARBA00023125"/>
    </source>
</evidence>
<dbReference type="PANTHER" id="PTHR43537">
    <property type="entry name" value="TRANSCRIPTIONAL REGULATOR, GNTR FAMILY"/>
    <property type="match status" value="1"/>
</dbReference>
<evidence type="ECO:0000256" key="3">
    <source>
        <dbReference type="ARBA" id="ARBA00023163"/>
    </source>
</evidence>
<keyword evidence="3" id="KW-0804">Transcription</keyword>
<evidence type="ECO:0000313" key="7">
    <source>
        <dbReference type="Proteomes" id="UP000680132"/>
    </source>
</evidence>
<dbReference type="InterPro" id="IPR036388">
    <property type="entry name" value="WH-like_DNA-bd_sf"/>
</dbReference>
<gene>
    <name evidence="5" type="ORF">J5V96_02480</name>
    <name evidence="6" type="ORF">J5V96_12725</name>
</gene>
<feature type="domain" description="HTH gntR-type" evidence="4">
    <location>
        <begin position="9"/>
        <end position="76"/>
    </location>
</feature>
<dbReference type="Gene3D" id="1.10.10.10">
    <property type="entry name" value="Winged helix-like DNA-binding domain superfamily/Winged helix DNA-binding domain"/>
    <property type="match status" value="1"/>
</dbReference>
<dbReference type="AlphaFoldDB" id="A0A939TW84"/>
<dbReference type="SMART" id="SM00345">
    <property type="entry name" value="HTH_GNTR"/>
    <property type="match status" value="1"/>
</dbReference>
<dbReference type="PANTHER" id="PTHR43537:SF24">
    <property type="entry name" value="GLUCONATE OPERON TRANSCRIPTIONAL REPRESSOR"/>
    <property type="match status" value="1"/>
</dbReference>
<accession>A0A939TW84</accession>
<dbReference type="Proteomes" id="UP000680132">
    <property type="component" value="Unassembled WGS sequence"/>
</dbReference>
<evidence type="ECO:0000256" key="1">
    <source>
        <dbReference type="ARBA" id="ARBA00023015"/>
    </source>
</evidence>
<protein>
    <submittedName>
        <fullName evidence="5">GntR family transcriptional regulator</fullName>
    </submittedName>
</protein>
<dbReference type="EMBL" id="JAGFOA010000001">
    <property type="protein sequence ID" value="MBO3662372.1"/>
    <property type="molecule type" value="Genomic_DNA"/>
</dbReference>
<evidence type="ECO:0000313" key="6">
    <source>
        <dbReference type="EMBL" id="MBO3664364.1"/>
    </source>
</evidence>
<proteinExistence type="predicted"/>
<dbReference type="InterPro" id="IPR000524">
    <property type="entry name" value="Tscrpt_reg_HTH_GntR"/>
</dbReference>
<name>A0A939TW84_9MICO</name>
<organism evidence="5 7">
    <name type="scientific">Microbacterium stercoris</name>
    <dbReference type="NCBI Taxonomy" id="2820289"/>
    <lineage>
        <taxon>Bacteria</taxon>
        <taxon>Bacillati</taxon>
        <taxon>Actinomycetota</taxon>
        <taxon>Actinomycetes</taxon>
        <taxon>Micrococcales</taxon>
        <taxon>Microbacteriaceae</taxon>
        <taxon>Microbacterium</taxon>
    </lineage>
</organism>
<dbReference type="GO" id="GO:0003700">
    <property type="term" value="F:DNA-binding transcription factor activity"/>
    <property type="evidence" value="ECO:0007669"/>
    <property type="project" value="InterPro"/>
</dbReference>
<sequence length="205" mass="22606">MEPIVVQKPALSDLVLERLISAIGDGALEQGAKLRDAELAASLHVSRMPVRQALQRLEQIGLIESSPSRFTRVVTVTKELAEETIAFAGYAGGVLLRTKLPEFSDRERAVLIREVADLGLVEDPATLSDVVRDVLRRLIDTGATHFLGRMLDRSLPAIWCNVRRYDVPVDQTIHKEAVDELSASIRSSDAAAAETAMRRLFRLPV</sequence>
<keyword evidence="7" id="KW-1185">Reference proteome</keyword>
<evidence type="ECO:0000259" key="4">
    <source>
        <dbReference type="PROSITE" id="PS50949"/>
    </source>
</evidence>
<keyword evidence="1" id="KW-0805">Transcription regulation</keyword>
<dbReference type="PROSITE" id="PS50949">
    <property type="entry name" value="HTH_GNTR"/>
    <property type="match status" value="1"/>
</dbReference>
<dbReference type="SUPFAM" id="SSF46785">
    <property type="entry name" value="Winged helix' DNA-binding domain"/>
    <property type="match status" value="1"/>
</dbReference>
<dbReference type="EMBL" id="JAGFOA010000005">
    <property type="protein sequence ID" value="MBO3664364.1"/>
    <property type="molecule type" value="Genomic_DNA"/>
</dbReference>